<keyword evidence="4" id="KW-1185">Reference proteome</keyword>
<dbReference type="Proteomes" id="UP000275663">
    <property type="component" value="Chromosome"/>
</dbReference>
<evidence type="ECO:0000313" key="3">
    <source>
        <dbReference type="EMBL" id="AZP12584.1"/>
    </source>
</evidence>
<evidence type="ECO:0000259" key="2">
    <source>
        <dbReference type="Pfam" id="PF02470"/>
    </source>
</evidence>
<dbReference type="OrthoDB" id="8770832at2"/>
<keyword evidence="1" id="KW-1133">Transmembrane helix</keyword>
<dbReference type="EMBL" id="CP034464">
    <property type="protein sequence ID" value="AZP12584.1"/>
    <property type="molecule type" value="Genomic_DNA"/>
</dbReference>
<feature type="domain" description="Mce/MlaD" evidence="2">
    <location>
        <begin position="71"/>
        <end position="132"/>
    </location>
</feature>
<dbReference type="AlphaFoldDB" id="A0A3S9HKF1"/>
<organism evidence="3 4">
    <name type="scientific">Undibacterium parvum</name>
    <dbReference type="NCBI Taxonomy" id="401471"/>
    <lineage>
        <taxon>Bacteria</taxon>
        <taxon>Pseudomonadati</taxon>
        <taxon>Pseudomonadota</taxon>
        <taxon>Betaproteobacteria</taxon>
        <taxon>Burkholderiales</taxon>
        <taxon>Oxalobacteraceae</taxon>
        <taxon>Undibacterium</taxon>
    </lineage>
</organism>
<keyword evidence="1" id="KW-0812">Transmembrane</keyword>
<feature type="transmembrane region" description="Helical" evidence="1">
    <location>
        <begin position="42"/>
        <end position="62"/>
    </location>
</feature>
<evidence type="ECO:0000313" key="4">
    <source>
        <dbReference type="Proteomes" id="UP000275663"/>
    </source>
</evidence>
<dbReference type="PANTHER" id="PTHR33371:SF4">
    <property type="entry name" value="INTERMEMBRANE PHOSPHOLIPID TRANSPORT SYSTEM BINDING PROTEIN MLAD"/>
    <property type="match status" value="1"/>
</dbReference>
<name>A0A3S9HKF1_9BURK</name>
<accession>A0A3S9HKF1</accession>
<dbReference type="InterPro" id="IPR003399">
    <property type="entry name" value="Mce/MlaD"/>
</dbReference>
<dbReference type="PANTHER" id="PTHR33371">
    <property type="entry name" value="INTERMEMBRANE PHOSPHOLIPID TRANSPORT SYSTEM BINDING PROTEIN MLAD-RELATED"/>
    <property type="match status" value="1"/>
</dbReference>
<dbReference type="KEGG" id="upv:EJN92_11560"/>
<evidence type="ECO:0000256" key="1">
    <source>
        <dbReference type="SAM" id="Phobius"/>
    </source>
</evidence>
<dbReference type="InterPro" id="IPR052336">
    <property type="entry name" value="MlaD_Phospholipid_Transporter"/>
</dbReference>
<protein>
    <submittedName>
        <fullName evidence="3">MCE family protein</fullName>
    </submittedName>
</protein>
<dbReference type="Pfam" id="PF02470">
    <property type="entry name" value="MlaD"/>
    <property type="match status" value="1"/>
</dbReference>
<sequence>MTDKIISEIGKNEALIEPLSEPKRESSSAPLSKPIAHVEFKAALLLVLMLVLVAATVLYLMYARGAFETSQRLVLLANDAEGVLVGMDVSFSGFPIGRVSRIELNEEGKARVIVAVAQKDAHWLRSSSIFTMERGLVGATRLRAFSGILSDPPLEDGAVRTLLVGDAAAEIPLMMGAIKQLLQNLNQLSATDSALDLSLRNLSSLSGKMAGKDGALAALLGSDENAKKIYLMLDRANKLLASMDTLALKTDSQVFGKNGALPEAQLALAQLTGLLNEARVSLKKVDAVLLEAQAIGANVKVATTDLGPLRAELESNLRKLEQLVNEINRKWPFKREAEIKLP</sequence>
<keyword evidence="1" id="KW-0472">Membrane</keyword>
<proteinExistence type="predicted"/>
<reference evidence="3 4" key="1">
    <citation type="journal article" date="2011" name="Int. J. Syst. Evol. Microbiol.">
        <title>Description of Undibacterium oligocarboniphilum sp. nov., isolated from purified water, and Undibacterium pigrum strain CCUG 49012 as the type strain of Undibacterium parvum sp. nov., and emended descriptions of the genus Undibacterium and the species Undibacterium pigrum.</title>
        <authorList>
            <person name="Eder W."/>
            <person name="Wanner G."/>
            <person name="Ludwig W."/>
            <person name="Busse H.J."/>
            <person name="Ziemke-Kageler F."/>
            <person name="Lang E."/>
        </authorList>
    </citation>
    <scope>NUCLEOTIDE SEQUENCE [LARGE SCALE GENOMIC DNA]</scope>
    <source>
        <strain evidence="3 4">DSM 23061</strain>
    </source>
</reference>
<gene>
    <name evidence="3" type="ORF">EJN92_11560</name>
</gene>
<dbReference type="RefSeq" id="WP_126127963.1">
    <property type="nucleotide sequence ID" value="NZ_CP034464.1"/>
</dbReference>